<keyword evidence="8" id="KW-1185">Reference proteome</keyword>
<comment type="subcellular location">
    <subcellularLocation>
        <location evidence="1">Membrane</location>
    </subcellularLocation>
</comment>
<evidence type="ECO:0000256" key="1">
    <source>
        <dbReference type="ARBA" id="ARBA00004370"/>
    </source>
</evidence>
<dbReference type="PANTHER" id="PTHR46641:SF18">
    <property type="entry name" value="G-PROTEIN COUPLED RECEPTORS FAMILY 1 PROFILE DOMAIN-CONTAINING PROTEIN"/>
    <property type="match status" value="1"/>
</dbReference>
<evidence type="ECO:0000256" key="2">
    <source>
        <dbReference type="ARBA" id="ARBA00022692"/>
    </source>
</evidence>
<dbReference type="Proteomes" id="UP000735302">
    <property type="component" value="Unassembled WGS sequence"/>
</dbReference>
<comment type="caution">
    <text evidence="7">The sequence shown here is derived from an EMBL/GenBank/DDBJ whole genome shotgun (WGS) entry which is preliminary data.</text>
</comment>
<sequence length="355" mass="39270">MILTTPMSVQETGQPGMSALNKSYADPPLSPLMSNEVKDTIVFVLTQIFQLILASFGIFSNIVNVIVYIKMGFSETSSITLTALSLADLVTELWLLLMAAGLYENFDGYAYPTSIILVTLLSTAAFAMMGYGSWITAIISAERCLCIVFPMKVKSIFTVRRISILLIVVFILQMSSTIPTYATMKVTFVQSPVTNRTSLAVTQTEHARYIETISMFAAFTIPSVICFSIVVICTIFLVIKLNQSARWRQSAASATSKEDGSVSSKENKVARSVVMICAIYIFCFAPNVFFFTTMAVYPNFAFGDPYLGHLQTTCLHIGFLGNAICSAVNIFVYIKMSTKYRETFFKLFSPCKKKA</sequence>
<keyword evidence="7" id="KW-0675">Receptor</keyword>
<evidence type="ECO:0000259" key="6">
    <source>
        <dbReference type="PROSITE" id="PS50262"/>
    </source>
</evidence>
<dbReference type="Pfam" id="PF00001">
    <property type="entry name" value="7tm_1"/>
    <property type="match status" value="1"/>
</dbReference>
<dbReference type="SUPFAM" id="SSF81321">
    <property type="entry name" value="Family A G protein-coupled receptor-like"/>
    <property type="match status" value="1"/>
</dbReference>
<dbReference type="PROSITE" id="PS50262">
    <property type="entry name" value="G_PROTEIN_RECEP_F1_2"/>
    <property type="match status" value="1"/>
</dbReference>
<dbReference type="PANTHER" id="PTHR46641">
    <property type="entry name" value="FMRFAMIDE RECEPTOR-RELATED"/>
    <property type="match status" value="1"/>
</dbReference>
<feature type="transmembrane region" description="Helical" evidence="5">
    <location>
        <begin position="317"/>
        <end position="334"/>
    </location>
</feature>
<dbReference type="GO" id="GO:0016020">
    <property type="term" value="C:membrane"/>
    <property type="evidence" value="ECO:0007669"/>
    <property type="project" value="UniProtKB-SubCell"/>
</dbReference>
<dbReference type="InterPro" id="IPR017452">
    <property type="entry name" value="GPCR_Rhodpsn_7TM"/>
</dbReference>
<keyword evidence="4 5" id="KW-0472">Membrane</keyword>
<feature type="transmembrane region" description="Helical" evidence="5">
    <location>
        <begin position="81"/>
        <end position="103"/>
    </location>
</feature>
<evidence type="ECO:0000313" key="7">
    <source>
        <dbReference type="EMBL" id="GFO15204.1"/>
    </source>
</evidence>
<organism evidence="7 8">
    <name type="scientific">Plakobranchus ocellatus</name>
    <dbReference type="NCBI Taxonomy" id="259542"/>
    <lineage>
        <taxon>Eukaryota</taxon>
        <taxon>Metazoa</taxon>
        <taxon>Spiralia</taxon>
        <taxon>Lophotrochozoa</taxon>
        <taxon>Mollusca</taxon>
        <taxon>Gastropoda</taxon>
        <taxon>Heterobranchia</taxon>
        <taxon>Euthyneura</taxon>
        <taxon>Panpulmonata</taxon>
        <taxon>Sacoglossa</taxon>
        <taxon>Placobranchoidea</taxon>
        <taxon>Plakobranchidae</taxon>
        <taxon>Plakobranchus</taxon>
    </lineage>
</organism>
<feature type="domain" description="G-protein coupled receptors family 1 profile" evidence="6">
    <location>
        <begin position="60"/>
        <end position="333"/>
    </location>
</feature>
<dbReference type="SMART" id="SM01381">
    <property type="entry name" value="7TM_GPCR_Srsx"/>
    <property type="match status" value="1"/>
</dbReference>
<feature type="transmembrane region" description="Helical" evidence="5">
    <location>
        <begin position="41"/>
        <end position="69"/>
    </location>
</feature>
<name>A0AAV4B929_9GAST</name>
<dbReference type="InterPro" id="IPR000276">
    <property type="entry name" value="GPCR_Rhodpsn"/>
</dbReference>
<dbReference type="AlphaFoldDB" id="A0AAV4B929"/>
<evidence type="ECO:0000256" key="3">
    <source>
        <dbReference type="ARBA" id="ARBA00022989"/>
    </source>
</evidence>
<feature type="transmembrane region" description="Helical" evidence="5">
    <location>
        <begin position="115"/>
        <end position="141"/>
    </location>
</feature>
<feature type="transmembrane region" description="Helical" evidence="5">
    <location>
        <begin position="162"/>
        <end position="182"/>
    </location>
</feature>
<feature type="transmembrane region" description="Helical" evidence="5">
    <location>
        <begin position="273"/>
        <end position="297"/>
    </location>
</feature>
<reference evidence="7 8" key="1">
    <citation type="journal article" date="2021" name="Elife">
        <title>Chloroplast acquisition without the gene transfer in kleptoplastic sea slugs, Plakobranchus ocellatus.</title>
        <authorList>
            <person name="Maeda T."/>
            <person name="Takahashi S."/>
            <person name="Yoshida T."/>
            <person name="Shimamura S."/>
            <person name="Takaki Y."/>
            <person name="Nagai Y."/>
            <person name="Toyoda A."/>
            <person name="Suzuki Y."/>
            <person name="Arimoto A."/>
            <person name="Ishii H."/>
            <person name="Satoh N."/>
            <person name="Nishiyama T."/>
            <person name="Hasebe M."/>
            <person name="Maruyama T."/>
            <person name="Minagawa J."/>
            <person name="Obokata J."/>
            <person name="Shigenobu S."/>
        </authorList>
    </citation>
    <scope>NUCLEOTIDE SEQUENCE [LARGE SCALE GENOMIC DNA]</scope>
</reference>
<keyword evidence="3 5" id="KW-1133">Transmembrane helix</keyword>
<dbReference type="GO" id="GO:0004930">
    <property type="term" value="F:G protein-coupled receptor activity"/>
    <property type="evidence" value="ECO:0007669"/>
    <property type="project" value="InterPro"/>
</dbReference>
<evidence type="ECO:0000256" key="5">
    <source>
        <dbReference type="SAM" id="Phobius"/>
    </source>
</evidence>
<protein>
    <submittedName>
        <fullName evidence="7">Peptide receptor gpcr</fullName>
    </submittedName>
</protein>
<proteinExistence type="predicted"/>
<evidence type="ECO:0000256" key="4">
    <source>
        <dbReference type="ARBA" id="ARBA00023136"/>
    </source>
</evidence>
<keyword evidence="2 5" id="KW-0812">Transmembrane</keyword>
<feature type="transmembrane region" description="Helical" evidence="5">
    <location>
        <begin position="213"/>
        <end position="239"/>
    </location>
</feature>
<dbReference type="Gene3D" id="1.20.1070.10">
    <property type="entry name" value="Rhodopsin 7-helix transmembrane proteins"/>
    <property type="match status" value="1"/>
</dbReference>
<dbReference type="EMBL" id="BLXT01004605">
    <property type="protein sequence ID" value="GFO15204.1"/>
    <property type="molecule type" value="Genomic_DNA"/>
</dbReference>
<gene>
    <name evidence="7" type="ORF">PoB_004170900</name>
</gene>
<evidence type="ECO:0000313" key="8">
    <source>
        <dbReference type="Proteomes" id="UP000735302"/>
    </source>
</evidence>
<dbReference type="InterPro" id="IPR052954">
    <property type="entry name" value="GPCR-Ligand_Int"/>
</dbReference>
<accession>A0AAV4B929</accession>